<proteinExistence type="inferred from homology"/>
<accession>A0A5B0VRP8</accession>
<dbReference type="SUPFAM" id="SSF53850">
    <property type="entry name" value="Periplasmic binding protein-like II"/>
    <property type="match status" value="1"/>
</dbReference>
<dbReference type="InterPro" id="IPR036388">
    <property type="entry name" value="WH-like_DNA-bd_sf"/>
</dbReference>
<dbReference type="SUPFAM" id="SSF46785">
    <property type="entry name" value="Winged helix' DNA-binding domain"/>
    <property type="match status" value="1"/>
</dbReference>
<evidence type="ECO:0000256" key="4">
    <source>
        <dbReference type="ARBA" id="ARBA00023163"/>
    </source>
</evidence>
<dbReference type="InterPro" id="IPR036390">
    <property type="entry name" value="WH_DNA-bd_sf"/>
</dbReference>
<keyword evidence="3" id="KW-0238">DNA-binding</keyword>
<evidence type="ECO:0000313" key="9">
    <source>
        <dbReference type="EMBL" id="KAA1177154.1"/>
    </source>
</evidence>
<evidence type="ECO:0000313" key="10">
    <source>
        <dbReference type="Proteomes" id="UP000323608"/>
    </source>
</evidence>
<organism evidence="9 10">
    <name type="scientific">Rhizobium tropici</name>
    <dbReference type="NCBI Taxonomy" id="398"/>
    <lineage>
        <taxon>Bacteria</taxon>
        <taxon>Pseudomonadati</taxon>
        <taxon>Pseudomonadota</taxon>
        <taxon>Alphaproteobacteria</taxon>
        <taxon>Hyphomicrobiales</taxon>
        <taxon>Rhizobiaceae</taxon>
        <taxon>Rhizobium/Agrobacterium group</taxon>
        <taxon>Rhizobium</taxon>
    </lineage>
</organism>
<dbReference type="RefSeq" id="WP_149637275.1">
    <property type="nucleotide sequence ID" value="NZ_VNIP01000013.1"/>
</dbReference>
<dbReference type="PANTHER" id="PTHR30537:SF5">
    <property type="entry name" value="HTH-TYPE TRANSCRIPTIONAL ACTIVATOR TTDR-RELATED"/>
    <property type="match status" value="1"/>
</dbReference>
<dbReference type="AlphaFoldDB" id="A0A5B0VRP8"/>
<dbReference type="Pfam" id="PF03466">
    <property type="entry name" value="LysR_substrate"/>
    <property type="match status" value="1"/>
</dbReference>
<comment type="function">
    <text evidence="5">Transcriptional regulator of the ttuABCDE tartrate utilization operon.</text>
</comment>
<dbReference type="Gene3D" id="1.10.10.10">
    <property type="entry name" value="Winged helix-like DNA-binding domain superfamily/Winged helix DNA-binding domain"/>
    <property type="match status" value="1"/>
</dbReference>
<evidence type="ECO:0000256" key="6">
    <source>
        <dbReference type="ARBA" id="ARBA00067332"/>
    </source>
</evidence>
<dbReference type="GO" id="GO:0003677">
    <property type="term" value="F:DNA binding"/>
    <property type="evidence" value="ECO:0007669"/>
    <property type="project" value="UniProtKB-KW"/>
</dbReference>
<comment type="caution">
    <text evidence="9">The sequence shown here is derived from an EMBL/GenBank/DDBJ whole genome shotgun (WGS) entry which is preliminary data.</text>
</comment>
<evidence type="ECO:0000259" key="8">
    <source>
        <dbReference type="PROSITE" id="PS50931"/>
    </source>
</evidence>
<dbReference type="OrthoDB" id="9813056at2"/>
<feature type="domain" description="HTH lysR-type" evidence="8">
    <location>
        <begin position="6"/>
        <end position="63"/>
    </location>
</feature>
<evidence type="ECO:0000256" key="3">
    <source>
        <dbReference type="ARBA" id="ARBA00023125"/>
    </source>
</evidence>
<keyword evidence="4" id="KW-0804">Transcription</keyword>
<dbReference type="PANTHER" id="PTHR30537">
    <property type="entry name" value="HTH-TYPE TRANSCRIPTIONAL REGULATOR"/>
    <property type="match status" value="1"/>
</dbReference>
<name>A0A5B0VRP8_RHITR</name>
<sequence length="307" mass="33251">MSTPTLSTIQLQCFVRIVDTGSFAEAGRQLGLSTSGISKTIARLEEMRGVRLLNRSTHSLSLTPEGEELIGLAREAVRSIEQVDTALTTAARDGAQGRVRVSAPTAFLSACLAPLTSAFRLAHPDILLDLRGSDHMIDLAEDGVDIVLRAGTVDGIPGHLQRTLFDFAWVACASPAYLSNRGEPSTPSDLSNHDLIGFRNQRTGVVDAWRFGSRDGGGSELRWYPSPALILDDANAVARTAIAGAGIAWAPHWLVADALRAGSLSPVLDEWACEPTTMWMIRRNHALNPTRMDRVMTFFRKNVAAFC</sequence>
<evidence type="ECO:0000256" key="1">
    <source>
        <dbReference type="ARBA" id="ARBA00009437"/>
    </source>
</evidence>
<dbReference type="InterPro" id="IPR000847">
    <property type="entry name" value="LysR_HTH_N"/>
</dbReference>
<dbReference type="Proteomes" id="UP000323608">
    <property type="component" value="Unassembled WGS sequence"/>
</dbReference>
<dbReference type="GO" id="GO:0003700">
    <property type="term" value="F:DNA-binding transcription factor activity"/>
    <property type="evidence" value="ECO:0007669"/>
    <property type="project" value="InterPro"/>
</dbReference>
<dbReference type="InterPro" id="IPR058163">
    <property type="entry name" value="LysR-type_TF_proteobact-type"/>
</dbReference>
<dbReference type="EMBL" id="VNIP01000013">
    <property type="protein sequence ID" value="KAA1177154.1"/>
    <property type="molecule type" value="Genomic_DNA"/>
</dbReference>
<dbReference type="Pfam" id="PF00126">
    <property type="entry name" value="HTH_1"/>
    <property type="match status" value="1"/>
</dbReference>
<dbReference type="Gene3D" id="3.40.190.290">
    <property type="match status" value="1"/>
</dbReference>
<dbReference type="PROSITE" id="PS50931">
    <property type="entry name" value="HTH_LYSR"/>
    <property type="match status" value="1"/>
</dbReference>
<evidence type="ECO:0000256" key="5">
    <source>
        <dbReference type="ARBA" id="ARBA00054626"/>
    </source>
</evidence>
<protein>
    <recommendedName>
        <fullName evidence="6">HTH-type transcriptional regulator TtuA</fullName>
    </recommendedName>
    <alternativeName>
        <fullName evidence="7">Tartrate utilization transcriptional regulator</fullName>
    </alternativeName>
</protein>
<dbReference type="FunFam" id="1.10.10.10:FF:000001">
    <property type="entry name" value="LysR family transcriptional regulator"/>
    <property type="match status" value="1"/>
</dbReference>
<keyword evidence="2" id="KW-0805">Transcription regulation</keyword>
<gene>
    <name evidence="9" type="ORF">FP026_24935</name>
</gene>
<dbReference type="InterPro" id="IPR005119">
    <property type="entry name" value="LysR_subst-bd"/>
</dbReference>
<dbReference type="CDD" id="cd08422">
    <property type="entry name" value="PBP2_CrgA_like"/>
    <property type="match status" value="1"/>
</dbReference>
<evidence type="ECO:0000256" key="7">
    <source>
        <dbReference type="ARBA" id="ARBA00083243"/>
    </source>
</evidence>
<reference evidence="9 10" key="1">
    <citation type="submission" date="2019-07" db="EMBL/GenBank/DDBJ databases">
        <title>The Draft Genome Sequence of Rhizobium tropici SARCC-755 Associated with Superior Nodulation on Pigeonpea (Cajanus cajan (L.) Millsp.).</title>
        <authorList>
            <person name="Bopape F.L."/>
            <person name="Hassen A.I."/>
            <person name="Swanevelder Z.H."/>
            <person name="Gwata E.T."/>
        </authorList>
    </citation>
    <scope>NUCLEOTIDE SEQUENCE [LARGE SCALE GENOMIC DNA]</scope>
    <source>
        <strain evidence="9 10">SARCC-755</strain>
    </source>
</reference>
<comment type="similarity">
    <text evidence="1">Belongs to the LysR transcriptional regulatory family.</text>
</comment>
<evidence type="ECO:0000256" key="2">
    <source>
        <dbReference type="ARBA" id="ARBA00023015"/>
    </source>
</evidence>